<dbReference type="Proteomes" id="UP000000377">
    <property type="component" value="Chromosome"/>
</dbReference>
<evidence type="ECO:0000256" key="1">
    <source>
        <dbReference type="ARBA" id="ARBA00004141"/>
    </source>
</evidence>
<evidence type="ECO:0000313" key="6">
    <source>
        <dbReference type="EMBL" id="ADI04530.1"/>
    </source>
</evidence>
<dbReference type="AlphaFoldDB" id="D7CDL5"/>
<dbReference type="KEGG" id="sbh:SBI_01409"/>
<accession>D7CDL5</accession>
<evidence type="ECO:0000313" key="7">
    <source>
        <dbReference type="Proteomes" id="UP000000377"/>
    </source>
</evidence>
<dbReference type="PATRIC" id="fig|749414.3.peg.1446"/>
<reference evidence="6 7" key="1">
    <citation type="journal article" date="2010" name="J. Bacteriol.">
        <title>Genome sequence of the milbemycin-producing bacterium Streptomyces bingchenggensis.</title>
        <authorList>
            <person name="Wang X.J."/>
            <person name="Yan Y.J."/>
            <person name="Zhang B."/>
            <person name="An J."/>
            <person name="Wang J.J."/>
            <person name="Tian J."/>
            <person name="Jiang L."/>
            <person name="Chen Y.H."/>
            <person name="Huang S.X."/>
            <person name="Yin M."/>
            <person name="Zhang J."/>
            <person name="Gao A.L."/>
            <person name="Liu C.X."/>
            <person name="Zhu Z.X."/>
            <person name="Xiang W.S."/>
        </authorList>
    </citation>
    <scope>NUCLEOTIDE SEQUENCE [LARGE SCALE GENOMIC DNA]</scope>
    <source>
        <strain evidence="6 7">BCW-1</strain>
    </source>
</reference>
<gene>
    <name evidence="6" type="ordered locus">SBI_01409</name>
</gene>
<comment type="subcellular location">
    <subcellularLocation>
        <location evidence="1">Membrane</location>
        <topology evidence="1">Multi-pass membrane protein</topology>
    </subcellularLocation>
</comment>
<sequence length="123" mass="13020">MTTTWGATAAESVLTGGVFFAAATTVRWVMVGSPLGRDLPEPHLRLEFVAVIVGAVLVWAPPSPWGRHSGGHLNPAAALGLWLTGVFPGRRRCTSPLLAGFVVGNGRLARLVWGPAADRLRRS</sequence>
<dbReference type="SUPFAM" id="SSF81338">
    <property type="entry name" value="Aquaporin-like"/>
    <property type="match status" value="1"/>
</dbReference>
<name>D7CDL5_STRBB</name>
<dbReference type="HOGENOM" id="CLU_2013900_0_0_11"/>
<organism evidence="6 7">
    <name type="scientific">Streptomyces bingchenggensis (strain BCW-1)</name>
    <dbReference type="NCBI Taxonomy" id="749414"/>
    <lineage>
        <taxon>Bacteria</taxon>
        <taxon>Bacillati</taxon>
        <taxon>Actinomycetota</taxon>
        <taxon>Actinomycetes</taxon>
        <taxon>Kitasatosporales</taxon>
        <taxon>Streptomycetaceae</taxon>
        <taxon>Streptomyces</taxon>
    </lineage>
</organism>
<dbReference type="RefSeq" id="WP_014174009.1">
    <property type="nucleotide sequence ID" value="NC_016582.1"/>
</dbReference>
<feature type="transmembrane region" description="Helical" evidence="5">
    <location>
        <begin position="12"/>
        <end position="30"/>
    </location>
</feature>
<dbReference type="EMBL" id="CP002047">
    <property type="protein sequence ID" value="ADI04530.1"/>
    <property type="molecule type" value="Genomic_DNA"/>
</dbReference>
<evidence type="ECO:0000256" key="3">
    <source>
        <dbReference type="ARBA" id="ARBA00022989"/>
    </source>
</evidence>
<keyword evidence="2 5" id="KW-0812">Transmembrane</keyword>
<dbReference type="Gene3D" id="1.20.1080.10">
    <property type="entry name" value="Glycerol uptake facilitator protein"/>
    <property type="match status" value="1"/>
</dbReference>
<protein>
    <submittedName>
        <fullName evidence="6">Uncharacterized protein</fullName>
    </submittedName>
</protein>
<dbReference type="GO" id="GO:0016020">
    <property type="term" value="C:membrane"/>
    <property type="evidence" value="ECO:0007669"/>
    <property type="project" value="UniProtKB-SubCell"/>
</dbReference>
<proteinExistence type="predicted"/>
<dbReference type="STRING" id="749414.SBI_01409"/>
<dbReference type="InterPro" id="IPR023271">
    <property type="entry name" value="Aquaporin-like"/>
</dbReference>
<evidence type="ECO:0000256" key="4">
    <source>
        <dbReference type="ARBA" id="ARBA00023136"/>
    </source>
</evidence>
<keyword evidence="7" id="KW-1185">Reference proteome</keyword>
<keyword evidence="4 5" id="KW-0472">Membrane</keyword>
<evidence type="ECO:0000256" key="5">
    <source>
        <dbReference type="SAM" id="Phobius"/>
    </source>
</evidence>
<evidence type="ECO:0000256" key="2">
    <source>
        <dbReference type="ARBA" id="ARBA00022692"/>
    </source>
</evidence>
<keyword evidence="3 5" id="KW-1133">Transmembrane helix</keyword>